<evidence type="ECO:0000259" key="6">
    <source>
        <dbReference type="Pfam" id="PF17851"/>
    </source>
</evidence>
<dbReference type="Pfam" id="PF04616">
    <property type="entry name" value="Glyco_hydro_43"/>
    <property type="match status" value="1"/>
</dbReference>
<dbReference type="EMBL" id="JAHBAY010000017">
    <property type="protein sequence ID" value="MBT0773492.1"/>
    <property type="molecule type" value="Genomic_DNA"/>
</dbReference>
<dbReference type="InterPro" id="IPR051795">
    <property type="entry name" value="Glycosyl_Hydrlase_43"/>
</dbReference>
<evidence type="ECO:0000256" key="1">
    <source>
        <dbReference type="ARBA" id="ARBA00009865"/>
    </source>
</evidence>
<evidence type="ECO:0000256" key="4">
    <source>
        <dbReference type="RuleBase" id="RU361187"/>
    </source>
</evidence>
<dbReference type="InterPro" id="IPR041542">
    <property type="entry name" value="GH43_C2"/>
</dbReference>
<protein>
    <submittedName>
        <fullName evidence="7">Glycoside hydrolase family 43 protein</fullName>
    </submittedName>
</protein>
<dbReference type="RefSeq" id="WP_214160033.1">
    <property type="nucleotide sequence ID" value="NZ_JAHBAY010000017.1"/>
</dbReference>
<evidence type="ECO:0000313" key="7">
    <source>
        <dbReference type="EMBL" id="MBT0773492.1"/>
    </source>
</evidence>
<sequence length="559" mass="60780">MSQLVRNPVLRGFEPDPSIAVWNGRYVIATSTFEWFPGVRLHISDDLAHWQPAGHVLTTPEQLDLRGVPDSGGIWAPSVSVAHGRLWLVYTVVRTSGAAGKDLDNYLVTADAPEGPWSAPVRLGSRGFDASMFHDDDGRHWLACVRWDPRAGRRRFAGISVQEYDCDRACLVGPARVVLTSDELIEGPNLYRKGDFVYLMVAQGGTGWNHGIAMARSRDVLGPYRADPWPSLLTTRDDPASPLQKAGHGELVRTAEDDWYLVHLASRPVADEQGRFCVTGRETCLQRVTWTDDGWLRVADDEGVPTGGFLPRQDVAVPGEGRSAVVSPDLVEEFGGPELDTRVWSSLRRPATPDWADLTSRPGRLRLRGGQYPGSRFGQSMVATRLKEPWACATTVVEASPADIGQRAGLAVWYDAVGYHYIHVTLDDEGRRVVLVESSTPRGGLVAAGEPHAVPGPGSVHLRFRLEKRTVAMDFGRDGLAWTTVAVLPSRPVSDDCEGLLRFTGAMVALRADDHDGTGLRADFGRTTVAYDCGAGGGATESRTTSSVRRCTGLPGTPS</sequence>
<feature type="region of interest" description="Disordered" evidence="5">
    <location>
        <begin position="536"/>
        <end position="559"/>
    </location>
</feature>
<dbReference type="SUPFAM" id="SSF49899">
    <property type="entry name" value="Concanavalin A-like lectins/glucanases"/>
    <property type="match status" value="1"/>
</dbReference>
<dbReference type="Gene3D" id="2.60.120.200">
    <property type="match status" value="1"/>
</dbReference>
<dbReference type="InterPro" id="IPR013320">
    <property type="entry name" value="ConA-like_dom_sf"/>
</dbReference>
<dbReference type="PANTHER" id="PTHR42812:SF12">
    <property type="entry name" value="BETA-XYLOSIDASE-RELATED"/>
    <property type="match status" value="1"/>
</dbReference>
<comment type="caution">
    <text evidence="7">The sequence shown here is derived from an EMBL/GenBank/DDBJ whole genome shotgun (WGS) entry which is preliminary data.</text>
</comment>
<dbReference type="InterPro" id="IPR006710">
    <property type="entry name" value="Glyco_hydro_43"/>
</dbReference>
<dbReference type="GO" id="GO:0016787">
    <property type="term" value="F:hydrolase activity"/>
    <property type="evidence" value="ECO:0007669"/>
    <property type="project" value="UniProtKB-KW"/>
</dbReference>
<dbReference type="InterPro" id="IPR023296">
    <property type="entry name" value="Glyco_hydro_beta-prop_sf"/>
</dbReference>
<evidence type="ECO:0000313" key="8">
    <source>
        <dbReference type="Proteomes" id="UP001197247"/>
    </source>
</evidence>
<evidence type="ECO:0000256" key="3">
    <source>
        <dbReference type="ARBA" id="ARBA00023295"/>
    </source>
</evidence>
<evidence type="ECO:0000256" key="2">
    <source>
        <dbReference type="ARBA" id="ARBA00022801"/>
    </source>
</evidence>
<dbReference type="Proteomes" id="UP001197247">
    <property type="component" value="Unassembled WGS sequence"/>
</dbReference>
<dbReference type="SUPFAM" id="SSF75005">
    <property type="entry name" value="Arabinanase/levansucrase/invertase"/>
    <property type="match status" value="1"/>
</dbReference>
<keyword evidence="2 4" id="KW-0378">Hydrolase</keyword>
<organism evidence="7 8">
    <name type="scientific">Kineosporia corallincola</name>
    <dbReference type="NCBI Taxonomy" id="2835133"/>
    <lineage>
        <taxon>Bacteria</taxon>
        <taxon>Bacillati</taxon>
        <taxon>Actinomycetota</taxon>
        <taxon>Actinomycetes</taxon>
        <taxon>Kineosporiales</taxon>
        <taxon>Kineosporiaceae</taxon>
        <taxon>Kineosporia</taxon>
    </lineage>
</organism>
<proteinExistence type="inferred from homology"/>
<feature type="domain" description="Beta-xylosidase C-terminal Concanavalin A-like" evidence="6">
    <location>
        <begin position="332"/>
        <end position="525"/>
    </location>
</feature>
<name>A0ABS5TRR4_9ACTN</name>
<evidence type="ECO:0000256" key="5">
    <source>
        <dbReference type="SAM" id="MobiDB-lite"/>
    </source>
</evidence>
<accession>A0ABS5TRR4</accession>
<dbReference type="Pfam" id="PF17851">
    <property type="entry name" value="GH43_C2"/>
    <property type="match status" value="1"/>
</dbReference>
<keyword evidence="3 4" id="KW-0326">Glycosidase</keyword>
<dbReference type="CDD" id="cd09000">
    <property type="entry name" value="GH43_SXA-like"/>
    <property type="match status" value="1"/>
</dbReference>
<comment type="similarity">
    <text evidence="1 4">Belongs to the glycosyl hydrolase 43 family.</text>
</comment>
<keyword evidence="8" id="KW-1185">Reference proteome</keyword>
<reference evidence="7 8" key="1">
    <citation type="submission" date="2021-05" db="EMBL/GenBank/DDBJ databases">
        <title>Kineosporia and Streptomyces sp. nov. two new marine actinobacteria isolated from Coral.</title>
        <authorList>
            <person name="Buangrab K."/>
            <person name="Sutthacheep M."/>
            <person name="Yeemin T."/>
            <person name="Harunari E."/>
            <person name="Igarashi Y."/>
            <person name="Kanchanasin P."/>
            <person name="Tanasupawat S."/>
            <person name="Phongsopitanun W."/>
        </authorList>
    </citation>
    <scope>NUCLEOTIDE SEQUENCE [LARGE SCALE GENOMIC DNA]</scope>
    <source>
        <strain evidence="7 8">J2-2</strain>
    </source>
</reference>
<dbReference type="Gene3D" id="2.115.10.20">
    <property type="entry name" value="Glycosyl hydrolase domain, family 43"/>
    <property type="match status" value="1"/>
</dbReference>
<gene>
    <name evidence="7" type="ORF">KIH74_31385</name>
</gene>
<dbReference type="PANTHER" id="PTHR42812">
    <property type="entry name" value="BETA-XYLOSIDASE"/>
    <property type="match status" value="1"/>
</dbReference>